<protein>
    <submittedName>
        <fullName evidence="3">SRPBCC domain-containing protein</fullName>
    </submittedName>
</protein>
<proteinExistence type="inferred from homology"/>
<evidence type="ECO:0000259" key="2">
    <source>
        <dbReference type="Pfam" id="PF08327"/>
    </source>
</evidence>
<name>A0ABX1KEN2_9MICO</name>
<comment type="similarity">
    <text evidence="1">Belongs to the AHA1 family.</text>
</comment>
<dbReference type="InterPro" id="IPR023393">
    <property type="entry name" value="START-like_dom_sf"/>
</dbReference>
<evidence type="ECO:0000313" key="4">
    <source>
        <dbReference type="Proteomes" id="UP001429745"/>
    </source>
</evidence>
<dbReference type="Proteomes" id="UP001429745">
    <property type="component" value="Unassembled WGS sequence"/>
</dbReference>
<gene>
    <name evidence="3" type="ORF">HF576_08280</name>
</gene>
<organism evidence="3 4">
    <name type="scientific">Microbacterium salsuginis</name>
    <dbReference type="NCBI Taxonomy" id="2722803"/>
    <lineage>
        <taxon>Bacteria</taxon>
        <taxon>Bacillati</taxon>
        <taxon>Actinomycetota</taxon>
        <taxon>Actinomycetes</taxon>
        <taxon>Micrococcales</taxon>
        <taxon>Microbacteriaceae</taxon>
        <taxon>Microbacterium</taxon>
    </lineage>
</organism>
<sequence length="271" mass="29415">MSDPITMSVRAGAPVGDVYDAMTQPAAMVEWLSEYADVELPHYYRFWGRYVPGGDVPRQTLIGATDTSLRFEWLLAEVPSVTTISLRPIDDLATAITVTQAGIDSADAGPPGQLQTFWALALANLVDLVEERSTTPRADLTDAELRAQVDIAAPADAVFDSLVASEKVSAWFGFPIEIEPRQGGRFGSGRIVEWDPDRSMSVDFPGTGVATWTLEGSGGHTRLTIAQSGFDPGEPPYASWMGVLSGIAELRRFHELTDWRPIWLAEEGASS</sequence>
<dbReference type="InterPro" id="IPR013538">
    <property type="entry name" value="ASHA1/2-like_C"/>
</dbReference>
<accession>A0ABX1KEN2</accession>
<evidence type="ECO:0000256" key="1">
    <source>
        <dbReference type="ARBA" id="ARBA00006817"/>
    </source>
</evidence>
<dbReference type="SUPFAM" id="SSF55961">
    <property type="entry name" value="Bet v1-like"/>
    <property type="match status" value="2"/>
</dbReference>
<dbReference type="RefSeq" id="WP_168912333.1">
    <property type="nucleotide sequence ID" value="NZ_JABACI010000002.1"/>
</dbReference>
<dbReference type="Gene3D" id="3.30.530.20">
    <property type="match status" value="2"/>
</dbReference>
<comment type="caution">
    <text evidence="3">The sequence shown here is derived from an EMBL/GenBank/DDBJ whole genome shotgun (WGS) entry which is preliminary data.</text>
</comment>
<feature type="domain" description="Activator of Hsp90 ATPase homologue 1/2-like C-terminal" evidence="2">
    <location>
        <begin position="153"/>
        <end position="235"/>
    </location>
</feature>
<dbReference type="EMBL" id="JABACI010000002">
    <property type="protein sequence ID" value="NLP83841.1"/>
    <property type="molecule type" value="Genomic_DNA"/>
</dbReference>
<dbReference type="Pfam" id="PF08327">
    <property type="entry name" value="AHSA1"/>
    <property type="match status" value="1"/>
</dbReference>
<evidence type="ECO:0000313" key="3">
    <source>
        <dbReference type="EMBL" id="NLP83841.1"/>
    </source>
</evidence>
<keyword evidence="4" id="KW-1185">Reference proteome</keyword>
<reference evidence="3 4" key="1">
    <citation type="submission" date="2020-04" db="EMBL/GenBank/DDBJ databases">
        <title>CFH 90308 Microbacterium sp.</title>
        <authorList>
            <person name="Nie G."/>
            <person name="Ming H."/>
            <person name="Xia T."/>
        </authorList>
    </citation>
    <scope>NUCLEOTIDE SEQUENCE [LARGE SCALE GENOMIC DNA]</scope>
    <source>
        <strain evidence="3 4">CFH 90308</strain>
    </source>
</reference>
<dbReference type="CDD" id="cd07814">
    <property type="entry name" value="SRPBCC_CalC_Aha1-like"/>
    <property type="match status" value="1"/>
</dbReference>